<keyword evidence="2" id="KW-1185">Reference proteome</keyword>
<evidence type="ECO:0000313" key="1">
    <source>
        <dbReference type="EMBL" id="KAJ8111806.1"/>
    </source>
</evidence>
<sequence length="397" mass="43931">MSDIANAAQGGGGALEVIKPDDIIIAILGTTGAGKSSFIANCTKDRHPQIGHDLTSCTTKVSVHTMQMLGRTVHLIDTPGFNDTLRSDCVTFQELAYWLAAADDKKFQLSGIIFLHRITDIRFHSSTKRALEIFKAICGEDAFRGTVVATTMWDRVATCEIERARDRHSKLKTKLEGDILAFGGRLIPVSAAEVDPCNIVRHIVRKDLRLNLAFQIELRHHDRLIHQTTAGKIVYDGLLDSLDAMTASTHESIRELAAALDSLQATRAEAQLAWEKRIHQENEEFQRQTRRYREYLLLREHESGACPAQLSVVDETPSEALSSLTSGRQGDSSTSYADLESELHILKRQYEAVTLRQSHKLDRRSYWARGRGTTTLGVVGTGLAVGQLVAAVACNVM</sequence>
<gene>
    <name evidence="1" type="ORF">OPT61_g5684</name>
</gene>
<dbReference type="EMBL" id="JAPHNI010000373">
    <property type="protein sequence ID" value="KAJ8111806.1"/>
    <property type="molecule type" value="Genomic_DNA"/>
</dbReference>
<reference evidence="1" key="1">
    <citation type="submission" date="2022-11" db="EMBL/GenBank/DDBJ databases">
        <title>Genome Sequence of Boeremia exigua.</title>
        <authorList>
            <person name="Buettner E."/>
        </authorList>
    </citation>
    <scope>NUCLEOTIDE SEQUENCE</scope>
    <source>
        <strain evidence="1">CU02</strain>
    </source>
</reference>
<evidence type="ECO:0000313" key="2">
    <source>
        <dbReference type="Proteomes" id="UP001153331"/>
    </source>
</evidence>
<proteinExistence type="predicted"/>
<name>A0ACC2I9D2_9PLEO</name>
<dbReference type="Proteomes" id="UP001153331">
    <property type="component" value="Unassembled WGS sequence"/>
</dbReference>
<protein>
    <submittedName>
        <fullName evidence="1">Uncharacterized protein</fullName>
    </submittedName>
</protein>
<comment type="caution">
    <text evidence="1">The sequence shown here is derived from an EMBL/GenBank/DDBJ whole genome shotgun (WGS) entry which is preliminary data.</text>
</comment>
<organism evidence="1 2">
    <name type="scientific">Boeremia exigua</name>
    <dbReference type="NCBI Taxonomy" id="749465"/>
    <lineage>
        <taxon>Eukaryota</taxon>
        <taxon>Fungi</taxon>
        <taxon>Dikarya</taxon>
        <taxon>Ascomycota</taxon>
        <taxon>Pezizomycotina</taxon>
        <taxon>Dothideomycetes</taxon>
        <taxon>Pleosporomycetidae</taxon>
        <taxon>Pleosporales</taxon>
        <taxon>Pleosporineae</taxon>
        <taxon>Didymellaceae</taxon>
        <taxon>Boeremia</taxon>
    </lineage>
</organism>
<accession>A0ACC2I9D2</accession>